<evidence type="ECO:0000313" key="2">
    <source>
        <dbReference type="EMBL" id="TDD23911.1"/>
    </source>
</evidence>
<keyword evidence="3" id="KW-1185">Reference proteome</keyword>
<dbReference type="InterPro" id="IPR000719">
    <property type="entry name" value="Prot_kinase_dom"/>
</dbReference>
<protein>
    <recommendedName>
        <fullName evidence="1">Protein kinase domain-containing protein</fullName>
    </recommendedName>
</protein>
<organism evidence="2 3">
    <name type="scientific">Nonomuraea diastatica</name>
    <dbReference type="NCBI Taxonomy" id="1848329"/>
    <lineage>
        <taxon>Bacteria</taxon>
        <taxon>Bacillati</taxon>
        <taxon>Actinomycetota</taxon>
        <taxon>Actinomycetes</taxon>
        <taxon>Streptosporangiales</taxon>
        <taxon>Streptosporangiaceae</taxon>
        <taxon>Nonomuraea</taxon>
    </lineage>
</organism>
<dbReference type="GO" id="GO:0004672">
    <property type="term" value="F:protein kinase activity"/>
    <property type="evidence" value="ECO:0007669"/>
    <property type="project" value="InterPro"/>
</dbReference>
<reference evidence="2 3" key="1">
    <citation type="submission" date="2019-03" db="EMBL/GenBank/DDBJ databases">
        <title>Draft genome sequences of novel Actinobacteria.</title>
        <authorList>
            <person name="Sahin N."/>
            <person name="Ay H."/>
            <person name="Saygin H."/>
        </authorList>
    </citation>
    <scope>NUCLEOTIDE SEQUENCE [LARGE SCALE GENOMIC DNA]</scope>
    <source>
        <strain evidence="2 3">KC712</strain>
    </source>
</reference>
<dbReference type="SMART" id="SM00220">
    <property type="entry name" value="S_TKc"/>
    <property type="match status" value="1"/>
</dbReference>
<comment type="caution">
    <text evidence="2">The sequence shown here is derived from an EMBL/GenBank/DDBJ whole genome shotgun (WGS) entry which is preliminary data.</text>
</comment>
<dbReference type="GO" id="GO:0005524">
    <property type="term" value="F:ATP binding"/>
    <property type="evidence" value="ECO:0007669"/>
    <property type="project" value="InterPro"/>
</dbReference>
<dbReference type="Pfam" id="PF00069">
    <property type="entry name" value="Pkinase"/>
    <property type="match status" value="1"/>
</dbReference>
<feature type="domain" description="Protein kinase" evidence="1">
    <location>
        <begin position="1"/>
        <end position="202"/>
    </location>
</feature>
<dbReference type="Proteomes" id="UP000294543">
    <property type="component" value="Unassembled WGS sequence"/>
</dbReference>
<dbReference type="InterPro" id="IPR011009">
    <property type="entry name" value="Kinase-like_dom_sf"/>
</dbReference>
<dbReference type="AlphaFoldDB" id="A0A4R4X192"/>
<name>A0A4R4X192_9ACTN</name>
<gene>
    <name evidence="2" type="ORF">E1294_07735</name>
</gene>
<dbReference type="Gene3D" id="1.10.510.10">
    <property type="entry name" value="Transferase(Phosphotransferase) domain 1"/>
    <property type="match status" value="1"/>
</dbReference>
<sequence length="202" mass="22076">MGIVYAGVDSAGRRAAIKLIHDMHATNQEFRVRFRREVAMLRRVQGTCCGRMLAEALVAIHAAGVVRRDLKPSSVMISPQGPRLVDFGIARSLDGTSLTASGVRHPPGVLHSTEMSRKGRTCSGVLPTARTSGRLRMLLGGRQEGSPDDNSYLEYKLTIDTNNRPAKFVLTWSVPVEGSGSYDSVFTTTYRGWKETGEISKP</sequence>
<proteinExistence type="predicted"/>
<dbReference type="SUPFAM" id="SSF56112">
    <property type="entry name" value="Protein kinase-like (PK-like)"/>
    <property type="match status" value="1"/>
</dbReference>
<dbReference type="OrthoDB" id="3915799at2"/>
<dbReference type="PROSITE" id="PS50011">
    <property type="entry name" value="PROTEIN_KINASE_DOM"/>
    <property type="match status" value="1"/>
</dbReference>
<evidence type="ECO:0000313" key="3">
    <source>
        <dbReference type="Proteomes" id="UP000294543"/>
    </source>
</evidence>
<dbReference type="EMBL" id="SMKP01000015">
    <property type="protein sequence ID" value="TDD23911.1"/>
    <property type="molecule type" value="Genomic_DNA"/>
</dbReference>
<evidence type="ECO:0000259" key="1">
    <source>
        <dbReference type="PROSITE" id="PS50011"/>
    </source>
</evidence>
<accession>A0A4R4X192</accession>